<protein>
    <recommendedName>
        <fullName evidence="3">C2H2-type domain-containing protein</fullName>
    </recommendedName>
</protein>
<evidence type="ECO:0008006" key="3">
    <source>
        <dbReference type="Google" id="ProtNLM"/>
    </source>
</evidence>
<reference evidence="1 2" key="1">
    <citation type="journal article" date="2016" name="Genome Biol. Evol.">
        <title>Genome Sequencing of the Behavior Manipulating Virus LbFV Reveals a Possible New Virus Family.</title>
        <authorList>
            <person name="Lepetit D."/>
            <person name="Gillet B."/>
            <person name="Hughes S."/>
            <person name="Kraaijeveld K."/>
            <person name="Varaldi J."/>
        </authorList>
    </citation>
    <scope>NUCLEOTIDE SEQUENCE [LARGE SCALE GENOMIC DNA]</scope>
    <source>
        <strain evidence="1">Valence Gotheron</strain>
    </source>
</reference>
<gene>
    <name evidence="1" type="ORF">LbFV_ORF10</name>
</gene>
<keyword evidence="2" id="KW-1185">Reference proteome</keyword>
<proteinExistence type="predicted"/>
<dbReference type="RefSeq" id="YP_009345614.1">
    <property type="nucleotide sequence ID" value="NC_033778.1"/>
</dbReference>
<accession>A0A1S5YCZ0</accession>
<dbReference type="Gene3D" id="3.30.160.60">
    <property type="entry name" value="Classic Zinc Finger"/>
    <property type="match status" value="1"/>
</dbReference>
<dbReference type="Proteomes" id="UP000203066">
    <property type="component" value="Segment"/>
</dbReference>
<name>A0A1S5YCZ0_9VIRU</name>
<dbReference type="KEGG" id="vg:31050487"/>
<evidence type="ECO:0000313" key="2">
    <source>
        <dbReference type="Proteomes" id="UP000203066"/>
    </source>
</evidence>
<evidence type="ECO:0000313" key="1">
    <source>
        <dbReference type="EMBL" id="AQQ79930.1"/>
    </source>
</evidence>
<sequence length="92" mass="10730">MPFIPEEMPFISNLLSSSDVFPKNNNNIIKDLDFSSDNGRIVCDKCDKFMPVKRFKKHELICTGEMCKYCRKKFATKTTLKTHITRSCPKMF</sequence>
<dbReference type="EMBL" id="KY009685">
    <property type="protein sequence ID" value="AQQ79930.1"/>
    <property type="molecule type" value="Genomic_DNA"/>
</dbReference>
<dbReference type="GeneID" id="31050487"/>
<organism evidence="1 2">
    <name type="scientific">Leptopilina boulardi filamentous virus</name>
    <dbReference type="NCBI Taxonomy" id="552509"/>
    <lineage>
        <taxon>Viruses</taxon>
        <taxon>Viruses incertae sedis</taxon>
        <taxon>Naldaviricetes</taxon>
        <taxon>Lefavirales</taxon>
        <taxon>Filamentoviridae</taxon>
        <taxon>Alphafilamentovirus</taxon>
        <taxon>Alphafilamentovirus leboulardi</taxon>
    </lineage>
</organism>